<dbReference type="OrthoDB" id="9814548at2"/>
<keyword evidence="4 6" id="KW-0697">Rotamase</keyword>
<dbReference type="PANTHER" id="PTHR43811:SF19">
    <property type="entry name" value="39 KDA FK506-BINDING NUCLEAR PROTEIN"/>
    <property type="match status" value="1"/>
</dbReference>
<evidence type="ECO:0000256" key="4">
    <source>
        <dbReference type="ARBA" id="ARBA00023110"/>
    </source>
</evidence>
<dbReference type="RefSeq" id="WP_123639342.1">
    <property type="nucleotide sequence ID" value="NZ_JBHYFO010000022.1"/>
</dbReference>
<dbReference type="EC" id="5.2.1.8" evidence="7"/>
<sequence>MKRNVRLIAGLLGATALMVGCNQAEPENEPAKLETLEEKVNYVFGTNLAENLAQGGVTIEPDAFAQALRDKRDGVEPRLSEEEMREVMQTFQEQEMARREAEQEAAAETNKQEAEAFFAENANAEGVSQTDSGLQYKVLEEGDGAKPGADDTVTVHYRGRLLDGTEFDSSYERDQPATFALNSVIAGWTEALQLMSEGSKYELYIPSDLAYGPGGNGPIPPNAALIFEVELLEIDDQADADSEGAE</sequence>
<evidence type="ECO:0000256" key="1">
    <source>
        <dbReference type="ARBA" id="ARBA00000971"/>
    </source>
</evidence>
<evidence type="ECO:0000256" key="3">
    <source>
        <dbReference type="ARBA" id="ARBA00022729"/>
    </source>
</evidence>
<feature type="coiled-coil region" evidence="8">
    <location>
        <begin position="84"/>
        <end position="111"/>
    </location>
</feature>
<dbReference type="Pfam" id="PF00254">
    <property type="entry name" value="FKBP_C"/>
    <property type="match status" value="1"/>
</dbReference>
<dbReference type="Gene3D" id="1.10.287.460">
    <property type="entry name" value="Peptidyl-prolyl cis-trans isomerase, FKBP-type, N-terminal domain"/>
    <property type="match status" value="1"/>
</dbReference>
<dbReference type="PANTHER" id="PTHR43811">
    <property type="entry name" value="FKBP-TYPE PEPTIDYL-PROLYL CIS-TRANS ISOMERASE FKPA"/>
    <property type="match status" value="1"/>
</dbReference>
<comment type="catalytic activity">
    <reaction evidence="1 6 7">
        <text>[protein]-peptidylproline (omega=180) = [protein]-peptidylproline (omega=0)</text>
        <dbReference type="Rhea" id="RHEA:16237"/>
        <dbReference type="Rhea" id="RHEA-COMP:10747"/>
        <dbReference type="Rhea" id="RHEA-COMP:10748"/>
        <dbReference type="ChEBI" id="CHEBI:83833"/>
        <dbReference type="ChEBI" id="CHEBI:83834"/>
        <dbReference type="EC" id="5.2.1.8"/>
    </reaction>
</comment>
<evidence type="ECO:0000256" key="8">
    <source>
        <dbReference type="SAM" id="Coils"/>
    </source>
</evidence>
<gene>
    <name evidence="11" type="ORF">EDC38_2978</name>
</gene>
<dbReference type="FunFam" id="3.10.50.40:FF:000045">
    <property type="entry name" value="Peptidyl-prolyl cis-trans isomerase"/>
    <property type="match status" value="1"/>
</dbReference>
<dbReference type="InterPro" id="IPR001179">
    <property type="entry name" value="PPIase_FKBP_dom"/>
</dbReference>
<evidence type="ECO:0000256" key="7">
    <source>
        <dbReference type="RuleBase" id="RU003915"/>
    </source>
</evidence>
<organism evidence="11 12">
    <name type="scientific">Marinimicrobium koreense</name>
    <dbReference type="NCBI Taxonomy" id="306545"/>
    <lineage>
        <taxon>Bacteria</taxon>
        <taxon>Pseudomonadati</taxon>
        <taxon>Pseudomonadota</taxon>
        <taxon>Gammaproteobacteria</taxon>
        <taxon>Cellvibrionales</taxon>
        <taxon>Cellvibrionaceae</taxon>
        <taxon>Marinimicrobium</taxon>
    </lineage>
</organism>
<protein>
    <recommendedName>
        <fullName evidence="7">Peptidyl-prolyl cis-trans isomerase</fullName>
        <ecNumber evidence="7">5.2.1.8</ecNumber>
    </recommendedName>
</protein>
<evidence type="ECO:0000313" key="11">
    <source>
        <dbReference type="EMBL" id="ROQ18006.1"/>
    </source>
</evidence>
<dbReference type="GO" id="GO:0016020">
    <property type="term" value="C:membrane"/>
    <property type="evidence" value="ECO:0007669"/>
    <property type="project" value="InterPro"/>
</dbReference>
<comment type="caution">
    <text evidence="11">The sequence shown here is derived from an EMBL/GenBank/DDBJ whole genome shotgun (WGS) entry which is preliminary data.</text>
</comment>
<dbReference type="InterPro" id="IPR008104">
    <property type="entry name" value="INFPOTNTIATR"/>
</dbReference>
<keyword evidence="5 6" id="KW-0413">Isomerase</keyword>
<feature type="domain" description="PPIase FKBP-type" evidence="10">
    <location>
        <begin position="150"/>
        <end position="235"/>
    </location>
</feature>
<evidence type="ECO:0000256" key="2">
    <source>
        <dbReference type="ARBA" id="ARBA00006577"/>
    </source>
</evidence>
<dbReference type="AlphaFoldDB" id="A0A3N1NZ99"/>
<proteinExistence type="inferred from homology"/>
<dbReference type="InterPro" id="IPR036944">
    <property type="entry name" value="PPIase_FKBP_N_sf"/>
</dbReference>
<name>A0A3N1NZ99_9GAMM</name>
<evidence type="ECO:0000256" key="6">
    <source>
        <dbReference type="PROSITE-ProRule" id="PRU00277"/>
    </source>
</evidence>
<evidence type="ECO:0000259" key="10">
    <source>
        <dbReference type="PROSITE" id="PS50059"/>
    </source>
</evidence>
<dbReference type="GO" id="GO:0006457">
    <property type="term" value="P:protein folding"/>
    <property type="evidence" value="ECO:0007669"/>
    <property type="project" value="InterPro"/>
</dbReference>
<keyword evidence="3 9" id="KW-0732">Signal</keyword>
<accession>A0A3N1NZ99</accession>
<evidence type="ECO:0000256" key="5">
    <source>
        <dbReference type="ARBA" id="ARBA00023235"/>
    </source>
</evidence>
<dbReference type="Pfam" id="PF01346">
    <property type="entry name" value="FKBP_N"/>
    <property type="match status" value="1"/>
</dbReference>
<dbReference type="SUPFAM" id="SSF54534">
    <property type="entry name" value="FKBP-like"/>
    <property type="match status" value="1"/>
</dbReference>
<keyword evidence="8" id="KW-0175">Coiled coil</keyword>
<dbReference type="GO" id="GO:0003755">
    <property type="term" value="F:peptidyl-prolyl cis-trans isomerase activity"/>
    <property type="evidence" value="ECO:0007669"/>
    <property type="project" value="UniProtKB-UniRule"/>
</dbReference>
<dbReference type="Proteomes" id="UP000273643">
    <property type="component" value="Unassembled WGS sequence"/>
</dbReference>
<dbReference type="InterPro" id="IPR046357">
    <property type="entry name" value="PPIase_dom_sf"/>
</dbReference>
<dbReference type="PROSITE" id="PS51257">
    <property type="entry name" value="PROKAR_LIPOPROTEIN"/>
    <property type="match status" value="1"/>
</dbReference>
<dbReference type="InterPro" id="IPR000774">
    <property type="entry name" value="PPIase_FKBP_N"/>
</dbReference>
<dbReference type="PROSITE" id="PS50059">
    <property type="entry name" value="FKBP_PPIASE"/>
    <property type="match status" value="1"/>
</dbReference>
<evidence type="ECO:0000256" key="9">
    <source>
        <dbReference type="SAM" id="SignalP"/>
    </source>
</evidence>
<feature type="signal peptide" evidence="9">
    <location>
        <begin position="1"/>
        <end position="24"/>
    </location>
</feature>
<dbReference type="PRINTS" id="PR01730">
    <property type="entry name" value="INFPOTNTIATR"/>
</dbReference>
<evidence type="ECO:0000313" key="12">
    <source>
        <dbReference type="Proteomes" id="UP000273643"/>
    </source>
</evidence>
<dbReference type="Gene3D" id="3.10.50.40">
    <property type="match status" value="1"/>
</dbReference>
<reference evidence="11 12" key="1">
    <citation type="submission" date="2018-11" db="EMBL/GenBank/DDBJ databases">
        <title>Genomic Encyclopedia of Type Strains, Phase IV (KMG-IV): sequencing the most valuable type-strain genomes for metagenomic binning, comparative biology and taxonomic classification.</title>
        <authorList>
            <person name="Goeker M."/>
        </authorList>
    </citation>
    <scope>NUCLEOTIDE SEQUENCE [LARGE SCALE GENOMIC DNA]</scope>
    <source>
        <strain evidence="11 12">DSM 16974</strain>
    </source>
</reference>
<keyword evidence="12" id="KW-1185">Reference proteome</keyword>
<comment type="similarity">
    <text evidence="2 7">Belongs to the FKBP-type PPIase family.</text>
</comment>
<dbReference type="EMBL" id="RJUK01000003">
    <property type="protein sequence ID" value="ROQ18006.1"/>
    <property type="molecule type" value="Genomic_DNA"/>
</dbReference>
<feature type="chain" id="PRO_5017959178" description="Peptidyl-prolyl cis-trans isomerase" evidence="9">
    <location>
        <begin position="25"/>
        <end position="246"/>
    </location>
</feature>